<evidence type="ECO:0000256" key="2">
    <source>
        <dbReference type="ARBA" id="ARBA00022490"/>
    </source>
</evidence>
<keyword evidence="3" id="KW-1015">Disulfide bond</keyword>
<proteinExistence type="inferred from homology"/>
<comment type="caution">
    <text evidence="9">The sequence shown here is derived from an EMBL/GenBank/DDBJ whole genome shotgun (WGS) entry which is preliminary data.</text>
</comment>
<comment type="subcellular location">
    <subcellularLocation>
        <location evidence="1">Cytoplasm</location>
    </subcellularLocation>
</comment>
<name>A0A9N8YR08_9GLOM</name>
<evidence type="ECO:0000313" key="9">
    <source>
        <dbReference type="EMBL" id="CAG8447002.1"/>
    </source>
</evidence>
<keyword evidence="2" id="KW-0963">Cytoplasm</keyword>
<evidence type="ECO:0000256" key="1">
    <source>
        <dbReference type="ARBA" id="ARBA00004496"/>
    </source>
</evidence>
<sequence>MSFGRPPNITSFSATPPERGSFPLDHEGECKKLVKEYLQCLKQNKSDNGACRYLSKAYLECRMEKGLMAKDEFKNLGFHDNVELSGSSSSKMSTSN</sequence>
<dbReference type="PANTHER" id="PTHR21107">
    <property type="entry name" value="CYTOCHROME C OXIDASE ASSEMBLY PROTEIN COX19"/>
    <property type="match status" value="1"/>
</dbReference>
<dbReference type="AlphaFoldDB" id="A0A9N8YR08"/>
<dbReference type="InterPro" id="IPR010625">
    <property type="entry name" value="CHCH"/>
</dbReference>
<evidence type="ECO:0000256" key="5">
    <source>
        <dbReference type="ARBA" id="ARBA00038223"/>
    </source>
</evidence>
<dbReference type="OrthoDB" id="268594at2759"/>
<reference evidence="9" key="1">
    <citation type="submission" date="2021-06" db="EMBL/GenBank/DDBJ databases">
        <authorList>
            <person name="Kallberg Y."/>
            <person name="Tangrot J."/>
            <person name="Rosling A."/>
        </authorList>
    </citation>
    <scope>NUCLEOTIDE SEQUENCE</scope>
    <source>
        <strain evidence="9">FL130A</strain>
    </source>
</reference>
<accession>A0A9N8YR08</accession>
<feature type="domain" description="CHCH" evidence="8">
    <location>
        <begin position="30"/>
        <end position="64"/>
    </location>
</feature>
<dbReference type="GO" id="GO:0005758">
    <property type="term" value="C:mitochondrial intermembrane space"/>
    <property type="evidence" value="ECO:0007669"/>
    <property type="project" value="TreeGrafter"/>
</dbReference>
<dbReference type="SUPFAM" id="SSF47072">
    <property type="entry name" value="Cysteine alpha-hairpin motif"/>
    <property type="match status" value="1"/>
</dbReference>
<dbReference type="InterPro" id="IPR009069">
    <property type="entry name" value="Cys_alpha_HP_mot_SF"/>
</dbReference>
<evidence type="ECO:0000256" key="3">
    <source>
        <dbReference type="ARBA" id="ARBA00023157"/>
    </source>
</evidence>
<dbReference type="PANTHER" id="PTHR21107:SF2">
    <property type="entry name" value="CYTOCHROME C OXIDASE ASSEMBLY PROTEIN COX19"/>
    <property type="match status" value="1"/>
</dbReference>
<dbReference type="GO" id="GO:0033617">
    <property type="term" value="P:mitochondrial respiratory chain complex IV assembly"/>
    <property type="evidence" value="ECO:0007669"/>
    <property type="project" value="TreeGrafter"/>
</dbReference>
<evidence type="ECO:0000313" key="10">
    <source>
        <dbReference type="Proteomes" id="UP000789508"/>
    </source>
</evidence>
<dbReference type="PROSITE" id="PS51808">
    <property type="entry name" value="CHCH"/>
    <property type="match status" value="1"/>
</dbReference>
<comment type="similarity">
    <text evidence="5">Belongs to the COX19 family.</text>
</comment>
<keyword evidence="10" id="KW-1185">Reference proteome</keyword>
<feature type="region of interest" description="Disordered" evidence="7">
    <location>
        <begin position="1"/>
        <end position="24"/>
    </location>
</feature>
<protein>
    <recommendedName>
        <fullName evidence="6">Cytochrome c oxidase assembly protein COX19</fullName>
    </recommendedName>
</protein>
<evidence type="ECO:0000256" key="6">
    <source>
        <dbReference type="ARBA" id="ARBA00039385"/>
    </source>
</evidence>
<dbReference type="Proteomes" id="UP000789508">
    <property type="component" value="Unassembled WGS sequence"/>
</dbReference>
<dbReference type="Pfam" id="PF06747">
    <property type="entry name" value="CHCH"/>
    <property type="match status" value="1"/>
</dbReference>
<comment type="function">
    <text evidence="4">Required for the assembly of mitochondrial cytochrome c oxidase.</text>
</comment>
<gene>
    <name evidence="9" type="ORF">ALEPTO_LOCUS753</name>
</gene>
<dbReference type="InterPro" id="IPR051383">
    <property type="entry name" value="COX19"/>
</dbReference>
<organism evidence="9 10">
    <name type="scientific">Ambispora leptoticha</name>
    <dbReference type="NCBI Taxonomy" id="144679"/>
    <lineage>
        <taxon>Eukaryota</taxon>
        <taxon>Fungi</taxon>
        <taxon>Fungi incertae sedis</taxon>
        <taxon>Mucoromycota</taxon>
        <taxon>Glomeromycotina</taxon>
        <taxon>Glomeromycetes</taxon>
        <taxon>Archaeosporales</taxon>
        <taxon>Ambisporaceae</taxon>
        <taxon>Ambispora</taxon>
    </lineage>
</organism>
<evidence type="ECO:0000256" key="7">
    <source>
        <dbReference type="SAM" id="MobiDB-lite"/>
    </source>
</evidence>
<evidence type="ECO:0000259" key="8">
    <source>
        <dbReference type="Pfam" id="PF06747"/>
    </source>
</evidence>
<evidence type="ECO:0000256" key="4">
    <source>
        <dbReference type="ARBA" id="ARBA00037279"/>
    </source>
</evidence>
<dbReference type="EMBL" id="CAJVPS010000061">
    <property type="protein sequence ID" value="CAG8447002.1"/>
    <property type="molecule type" value="Genomic_DNA"/>
</dbReference>